<dbReference type="Pfam" id="PF00012">
    <property type="entry name" value="HSP70"/>
    <property type="match status" value="2"/>
</dbReference>
<dbReference type="InterPro" id="IPR029048">
    <property type="entry name" value="HSP70_C_sf"/>
</dbReference>
<evidence type="ECO:0000313" key="6">
    <source>
        <dbReference type="EMBL" id="KAG6416500.1"/>
    </source>
</evidence>
<dbReference type="GO" id="GO:0005524">
    <property type="term" value="F:ATP binding"/>
    <property type="evidence" value="ECO:0007669"/>
    <property type="project" value="UniProtKB-KW"/>
</dbReference>
<evidence type="ECO:0000256" key="3">
    <source>
        <dbReference type="ARBA" id="ARBA00023186"/>
    </source>
</evidence>
<comment type="caution">
    <text evidence="6">The sequence shown here is derived from an EMBL/GenBank/DDBJ whole genome shotgun (WGS) entry which is preliminary data.</text>
</comment>
<dbReference type="Gene3D" id="3.30.30.30">
    <property type="match status" value="1"/>
</dbReference>
<feature type="compositionally biased region" description="Low complexity" evidence="5">
    <location>
        <begin position="604"/>
        <end position="617"/>
    </location>
</feature>
<comment type="similarity">
    <text evidence="4">Belongs to the heat shock protein 70 (TC 1.A.33) family. HSP110/SSE subfamily.</text>
</comment>
<sequence length="898" mass="100730">MEMSLVGFDIGNENLVIAVAKQRGIDVLLNDESKRENPAVVSFGEKQRFLGSAGAASATMNPKSTVSQVKRLIGLNYSEPSVQDDLRLLPFETSEGPDGGILIHLQYLNERHTFTPVQILAMLLAHLKQIAEKNLEMQISNCVIGIPCYFTALQRRAYLHAAQIAGLSPVRLMHDCTAVGLGYGIYKSEFPDRGPANVVFVDVGHSDTQVAVVSFEPGHMKVLSHAFDSNLGGRDFDEVLVKHFAAMFREQYNIDVYSSTRASIRLRAACEKLKKVLSANPEAPLSIECLMDEKDVKGYIKRDEFENLAAPLLERISIPCQKALLESGLSVDKIHTVELVGSGSRIPAITKIINSLFRKEAGRTLNASECVARGCALQCAMLGPIFRVREYEVEDCFPFSIAFASDEGPIRSVADGVLFPKGNPFPSTKVLTLYRNDIFHMEAYYANHNELPSGVSTGISSYKCNLMGNSLNQRDLETGTLRKESGRGALKFLTSCLYGEAFELKVLKANSLLYTKRLEDGRFRDRAVHNFSLLFRFREYLDTLYLMISITQIGPFRVPNEEKTKIKVKFELNLHGVVSIDSASLVGDHVDDSSGHNSIDTHSNVEPSNSESSKKSNGPLGHEMRRLMAVRRQNILVDENIYGGMAPDELCRAQEKELQFTQQDINMERTKEKKNALEAYVYETRNKLLDTYRSFATDFEKDEISSNLQQTEDWIYGDGDDESENVYTERLQDLKKIVDPIENRYKDEAAREQATRNLLNCIEEFRVAVGSLSPSARDAVIRECNKAELWLQEKKQQQDLLPKNADPVFWSSEISRKADALHAYVWNSYRLFDSTKPSPGKLLCGFMVFLHGQPSLSPKICEFLLSFSLLRCDGKPKATDGYFCDLQKLFAESSTQLT</sequence>
<keyword evidence="2" id="KW-0067">ATP-binding</keyword>
<dbReference type="GO" id="GO:0005829">
    <property type="term" value="C:cytosol"/>
    <property type="evidence" value="ECO:0007669"/>
    <property type="project" value="TreeGrafter"/>
</dbReference>
<evidence type="ECO:0000256" key="4">
    <source>
        <dbReference type="ARBA" id="ARBA00061090"/>
    </source>
</evidence>
<dbReference type="FunFam" id="3.90.640.10:FF:000004">
    <property type="entry name" value="Heat shock 70 kDa protein 4"/>
    <property type="match status" value="1"/>
</dbReference>
<dbReference type="FunFam" id="3.30.30.30:FF:000002">
    <property type="entry name" value="Heat shock 70 kDa protein 4"/>
    <property type="match status" value="1"/>
</dbReference>
<dbReference type="Gene3D" id="3.90.640.10">
    <property type="entry name" value="Actin, Chain A, domain 4"/>
    <property type="match status" value="1"/>
</dbReference>
<accession>A0A8X8XMB6</accession>
<evidence type="ECO:0008006" key="8">
    <source>
        <dbReference type="Google" id="ProtNLM"/>
    </source>
</evidence>
<keyword evidence="1" id="KW-0547">Nucleotide-binding</keyword>
<dbReference type="FunFam" id="3.30.420.40:FF:000171">
    <property type="entry name" value="Heat shock 70 kDa protein 4"/>
    <property type="match status" value="2"/>
</dbReference>
<dbReference type="InterPro" id="IPR043129">
    <property type="entry name" value="ATPase_NBD"/>
</dbReference>
<dbReference type="SUPFAM" id="SSF100934">
    <property type="entry name" value="Heat shock protein 70kD (HSP70), C-terminal subdomain"/>
    <property type="match status" value="1"/>
</dbReference>
<dbReference type="PANTHER" id="PTHR45639">
    <property type="entry name" value="HSC70CB, ISOFORM G-RELATED"/>
    <property type="match status" value="1"/>
</dbReference>
<evidence type="ECO:0000313" key="7">
    <source>
        <dbReference type="Proteomes" id="UP000298416"/>
    </source>
</evidence>
<dbReference type="AlphaFoldDB" id="A0A8X8XMB6"/>
<dbReference type="CDD" id="cd24095">
    <property type="entry name" value="ASKHA_NBD_HSP70_AtHsp70-14-like"/>
    <property type="match status" value="1"/>
</dbReference>
<feature type="region of interest" description="Disordered" evidence="5">
    <location>
        <begin position="591"/>
        <end position="620"/>
    </location>
</feature>
<gene>
    <name evidence="6" type="ORF">SASPL_123930</name>
</gene>
<keyword evidence="7" id="KW-1185">Reference proteome</keyword>
<name>A0A8X8XMB6_SALSN</name>
<dbReference type="InterPro" id="IPR013126">
    <property type="entry name" value="Hsp_70_fam"/>
</dbReference>
<reference evidence="6" key="2">
    <citation type="submission" date="2020-08" db="EMBL/GenBank/DDBJ databases">
        <title>Plant Genome Project.</title>
        <authorList>
            <person name="Zhang R.-G."/>
        </authorList>
    </citation>
    <scope>NUCLEOTIDE SEQUENCE</scope>
    <source>
        <strain evidence="6">Huo1</strain>
        <tissue evidence="6">Leaf</tissue>
    </source>
</reference>
<organism evidence="6">
    <name type="scientific">Salvia splendens</name>
    <name type="common">Scarlet sage</name>
    <dbReference type="NCBI Taxonomy" id="180675"/>
    <lineage>
        <taxon>Eukaryota</taxon>
        <taxon>Viridiplantae</taxon>
        <taxon>Streptophyta</taxon>
        <taxon>Embryophyta</taxon>
        <taxon>Tracheophyta</taxon>
        <taxon>Spermatophyta</taxon>
        <taxon>Magnoliopsida</taxon>
        <taxon>eudicotyledons</taxon>
        <taxon>Gunneridae</taxon>
        <taxon>Pentapetalae</taxon>
        <taxon>asterids</taxon>
        <taxon>lamiids</taxon>
        <taxon>Lamiales</taxon>
        <taxon>Lamiaceae</taxon>
        <taxon>Nepetoideae</taxon>
        <taxon>Mentheae</taxon>
        <taxon>Salviinae</taxon>
        <taxon>Salvia</taxon>
        <taxon>Salvia subgen. Calosphace</taxon>
        <taxon>core Calosphace</taxon>
    </lineage>
</organism>
<dbReference type="Gene3D" id="2.60.34.10">
    <property type="entry name" value="Substrate Binding Domain Of DNAk, Chain A, domain 1"/>
    <property type="match status" value="2"/>
</dbReference>
<evidence type="ECO:0000256" key="1">
    <source>
        <dbReference type="ARBA" id="ARBA00022741"/>
    </source>
</evidence>
<dbReference type="InterPro" id="IPR029047">
    <property type="entry name" value="HSP70_peptide-bd_sf"/>
</dbReference>
<dbReference type="SUPFAM" id="SSF53067">
    <property type="entry name" value="Actin-like ATPase domain"/>
    <property type="match status" value="2"/>
</dbReference>
<evidence type="ECO:0000256" key="5">
    <source>
        <dbReference type="SAM" id="MobiDB-lite"/>
    </source>
</evidence>
<evidence type="ECO:0000256" key="2">
    <source>
        <dbReference type="ARBA" id="ARBA00022840"/>
    </source>
</evidence>
<dbReference type="PANTHER" id="PTHR45639:SF10">
    <property type="entry name" value="HEAT SHOCK 70 KDA PROTEIN 16 ISOFORM X1"/>
    <property type="match status" value="1"/>
</dbReference>
<dbReference type="Proteomes" id="UP000298416">
    <property type="component" value="Unassembled WGS sequence"/>
</dbReference>
<reference evidence="6" key="1">
    <citation type="submission" date="2018-01" db="EMBL/GenBank/DDBJ databases">
        <authorList>
            <person name="Mao J.F."/>
        </authorList>
    </citation>
    <scope>NUCLEOTIDE SEQUENCE</scope>
    <source>
        <strain evidence="6">Huo1</strain>
        <tissue evidence="6">Leaf</tissue>
    </source>
</reference>
<proteinExistence type="inferred from homology"/>
<keyword evidence="3" id="KW-0143">Chaperone</keyword>
<dbReference type="PRINTS" id="PR00301">
    <property type="entry name" value="HEATSHOCK70"/>
</dbReference>
<protein>
    <recommendedName>
        <fullName evidence="8">Heat shock 70 kDa protein 16</fullName>
    </recommendedName>
</protein>
<dbReference type="FunFam" id="1.20.1270.10:FF:000002">
    <property type="entry name" value="Heat shock 70 kDa protein 4"/>
    <property type="match status" value="1"/>
</dbReference>
<dbReference type="GO" id="GO:0140662">
    <property type="term" value="F:ATP-dependent protein folding chaperone"/>
    <property type="evidence" value="ECO:0007669"/>
    <property type="project" value="InterPro"/>
</dbReference>
<dbReference type="EMBL" id="PNBA02000008">
    <property type="protein sequence ID" value="KAG6416500.1"/>
    <property type="molecule type" value="Genomic_DNA"/>
</dbReference>
<dbReference type="Gene3D" id="1.20.1270.10">
    <property type="match status" value="1"/>
</dbReference>
<dbReference type="Gene3D" id="3.30.420.40">
    <property type="match status" value="2"/>
</dbReference>
<dbReference type="GO" id="GO:0005634">
    <property type="term" value="C:nucleus"/>
    <property type="evidence" value="ECO:0007669"/>
    <property type="project" value="TreeGrafter"/>
</dbReference>